<evidence type="ECO:0000256" key="1">
    <source>
        <dbReference type="SAM" id="MobiDB-lite"/>
    </source>
</evidence>
<accession>A0ABW7UX82</accession>
<evidence type="ECO:0000256" key="2">
    <source>
        <dbReference type="SAM" id="SignalP"/>
    </source>
</evidence>
<dbReference type="EMBL" id="JBIRWE010000015">
    <property type="protein sequence ID" value="MFI1967192.1"/>
    <property type="molecule type" value="Genomic_DNA"/>
</dbReference>
<feature type="chain" id="PRO_5047464036" evidence="2">
    <location>
        <begin position="32"/>
        <end position="226"/>
    </location>
</feature>
<evidence type="ECO:0000313" key="3">
    <source>
        <dbReference type="EMBL" id="MFI1967192.1"/>
    </source>
</evidence>
<protein>
    <submittedName>
        <fullName evidence="3">Uncharacterized protein</fullName>
    </submittedName>
</protein>
<keyword evidence="4" id="KW-1185">Reference proteome</keyword>
<feature type="region of interest" description="Disordered" evidence="1">
    <location>
        <begin position="197"/>
        <end position="226"/>
    </location>
</feature>
<dbReference type="Proteomes" id="UP001611548">
    <property type="component" value="Unassembled WGS sequence"/>
</dbReference>
<organism evidence="3 4">
    <name type="scientific">Streptomyces pathocidini</name>
    <dbReference type="NCBI Taxonomy" id="1650571"/>
    <lineage>
        <taxon>Bacteria</taxon>
        <taxon>Bacillati</taxon>
        <taxon>Actinomycetota</taxon>
        <taxon>Actinomycetes</taxon>
        <taxon>Kitasatosporales</taxon>
        <taxon>Streptomycetaceae</taxon>
        <taxon>Streptomyces</taxon>
    </lineage>
</organism>
<name>A0ABW7UX82_9ACTN</name>
<keyword evidence="2" id="KW-0732">Signal</keyword>
<dbReference type="RefSeq" id="WP_055472985.1">
    <property type="nucleotide sequence ID" value="NZ_JBEZHZ010000019.1"/>
</dbReference>
<feature type="signal peptide" evidence="2">
    <location>
        <begin position="1"/>
        <end position="31"/>
    </location>
</feature>
<gene>
    <name evidence="3" type="ORF">ACH429_24245</name>
</gene>
<reference evidence="3 4" key="1">
    <citation type="submission" date="2024-10" db="EMBL/GenBank/DDBJ databases">
        <title>The Natural Products Discovery Center: Release of the First 8490 Sequenced Strains for Exploring Actinobacteria Biosynthetic Diversity.</title>
        <authorList>
            <person name="Kalkreuter E."/>
            <person name="Kautsar S.A."/>
            <person name="Yang D."/>
            <person name="Bader C.D."/>
            <person name="Teijaro C.N."/>
            <person name="Fluegel L."/>
            <person name="Davis C.M."/>
            <person name="Simpson J.R."/>
            <person name="Lauterbach L."/>
            <person name="Steele A.D."/>
            <person name="Gui C."/>
            <person name="Meng S."/>
            <person name="Li G."/>
            <person name="Viehrig K."/>
            <person name="Ye F."/>
            <person name="Su P."/>
            <person name="Kiefer A.F."/>
            <person name="Nichols A."/>
            <person name="Cepeda A.J."/>
            <person name="Yan W."/>
            <person name="Fan B."/>
            <person name="Jiang Y."/>
            <person name="Adhikari A."/>
            <person name="Zheng C.-J."/>
            <person name="Schuster L."/>
            <person name="Cowan T.M."/>
            <person name="Smanski M.J."/>
            <person name="Chevrette M.G."/>
            <person name="De Carvalho L.P.S."/>
            <person name="Shen B."/>
        </authorList>
    </citation>
    <scope>NUCLEOTIDE SEQUENCE [LARGE SCALE GENOMIC DNA]</scope>
    <source>
        <strain evidence="3 4">NPDC020327</strain>
    </source>
</reference>
<comment type="caution">
    <text evidence="3">The sequence shown here is derived from an EMBL/GenBank/DDBJ whole genome shotgun (WGS) entry which is preliminary data.</text>
</comment>
<evidence type="ECO:0000313" key="4">
    <source>
        <dbReference type="Proteomes" id="UP001611548"/>
    </source>
</evidence>
<proteinExistence type="predicted"/>
<sequence>MRIRTPLLAPFHAAVFTGLLIAASLTPVAYAADRGEKKPETRRKGHHLANAQMHGRRCHVPSGYDPHVIATVWRIGQDYEVSEKVMLAGFEAGWVESHMNNLDCGDKDSLGVFQQRPSYGWGTPAQILDPAHAAARFFSRALARDYDNPDLTPGELAQAVQRSAFPGRYDDAEYRARAMMDEVADGYWDEDDGYEDGYDEGDEGYFGPPSRMGTVVTDLAKSHVPR</sequence>